<dbReference type="GO" id="GO:0003677">
    <property type="term" value="F:DNA binding"/>
    <property type="evidence" value="ECO:0007669"/>
    <property type="project" value="UniProtKB-UniRule"/>
</dbReference>
<feature type="domain" description="THAP-type" evidence="7">
    <location>
        <begin position="1"/>
        <end position="83"/>
    </location>
</feature>
<dbReference type="SMART" id="SM00692">
    <property type="entry name" value="DM3"/>
    <property type="match status" value="1"/>
</dbReference>
<evidence type="ECO:0000256" key="3">
    <source>
        <dbReference type="ARBA" id="ARBA00022833"/>
    </source>
</evidence>
<evidence type="ECO:0000313" key="9">
    <source>
        <dbReference type="Proteomes" id="UP000478052"/>
    </source>
</evidence>
<dbReference type="InterPro" id="IPR052224">
    <property type="entry name" value="THAP_domain_protein"/>
</dbReference>
<dbReference type="OrthoDB" id="5988927at2759"/>
<dbReference type="Pfam" id="PF05485">
    <property type="entry name" value="THAP"/>
    <property type="match status" value="1"/>
</dbReference>
<evidence type="ECO:0000256" key="5">
    <source>
        <dbReference type="PROSITE-ProRule" id="PRU00309"/>
    </source>
</evidence>
<evidence type="ECO:0000256" key="1">
    <source>
        <dbReference type="ARBA" id="ARBA00022723"/>
    </source>
</evidence>
<comment type="caution">
    <text evidence="8">The sequence shown here is derived from an EMBL/GenBank/DDBJ whole genome shotgun (WGS) entry which is preliminary data.</text>
</comment>
<evidence type="ECO:0000256" key="4">
    <source>
        <dbReference type="ARBA" id="ARBA00023125"/>
    </source>
</evidence>
<dbReference type="SMART" id="SM00980">
    <property type="entry name" value="THAP"/>
    <property type="match status" value="1"/>
</dbReference>
<sequence>MVNRCSVTNCKSLSGKDNVKARLHRFPLSNPETLPAWIAATGRGNGWKPCKSSRLCGNHFKKSDYKIDHGKGVLKPTSVPTIEYRAKVMVCGLKISWFKIKIKSYLYNKHKKTKGNKRKPLNPSNDEGKTNKDSNSENDHDNKDDSNCDKTPKNEYKDFNNEIKNDICNRKNQWYVILNKIYMFTSSFIEGLEPIVLTPPVDKSSEVTLRMKIDKSIADSNFKKIMDLRLNNRRRTLDIYSLYFKTLGKSNIRLKHGRKTKFFSQ</sequence>
<keyword evidence="4 5" id="KW-0238">DNA-binding</keyword>
<dbReference type="PANTHER" id="PTHR46927:SF3">
    <property type="entry name" value="THAP-TYPE DOMAIN-CONTAINING PROTEIN"/>
    <property type="match status" value="1"/>
</dbReference>
<dbReference type="Proteomes" id="UP000478052">
    <property type="component" value="Unassembled WGS sequence"/>
</dbReference>
<keyword evidence="9" id="KW-1185">Reference proteome</keyword>
<feature type="compositionally biased region" description="Basic residues" evidence="6">
    <location>
        <begin position="111"/>
        <end position="120"/>
    </location>
</feature>
<dbReference type="GO" id="GO:0008270">
    <property type="term" value="F:zinc ion binding"/>
    <property type="evidence" value="ECO:0007669"/>
    <property type="project" value="UniProtKB-KW"/>
</dbReference>
<proteinExistence type="predicted"/>
<accession>A0A6G0W0F9</accession>
<keyword evidence="1" id="KW-0479">Metal-binding</keyword>
<dbReference type="SUPFAM" id="SSF57716">
    <property type="entry name" value="Glucocorticoid receptor-like (DNA-binding domain)"/>
    <property type="match status" value="1"/>
</dbReference>
<evidence type="ECO:0000313" key="8">
    <source>
        <dbReference type="EMBL" id="KAF0717161.1"/>
    </source>
</evidence>
<evidence type="ECO:0000256" key="2">
    <source>
        <dbReference type="ARBA" id="ARBA00022771"/>
    </source>
</evidence>
<keyword evidence="2 5" id="KW-0863">Zinc-finger</keyword>
<name>A0A6G0W0F9_APHCR</name>
<evidence type="ECO:0000256" key="6">
    <source>
        <dbReference type="SAM" id="MobiDB-lite"/>
    </source>
</evidence>
<organism evidence="8 9">
    <name type="scientific">Aphis craccivora</name>
    <name type="common">Cowpea aphid</name>
    <dbReference type="NCBI Taxonomy" id="307492"/>
    <lineage>
        <taxon>Eukaryota</taxon>
        <taxon>Metazoa</taxon>
        <taxon>Ecdysozoa</taxon>
        <taxon>Arthropoda</taxon>
        <taxon>Hexapoda</taxon>
        <taxon>Insecta</taxon>
        <taxon>Pterygota</taxon>
        <taxon>Neoptera</taxon>
        <taxon>Paraneoptera</taxon>
        <taxon>Hemiptera</taxon>
        <taxon>Sternorrhyncha</taxon>
        <taxon>Aphidomorpha</taxon>
        <taxon>Aphidoidea</taxon>
        <taxon>Aphididae</taxon>
        <taxon>Aphidini</taxon>
        <taxon>Aphis</taxon>
        <taxon>Aphis</taxon>
    </lineage>
</organism>
<protein>
    <recommendedName>
        <fullName evidence="7">THAP-type domain-containing protein</fullName>
    </recommendedName>
</protein>
<gene>
    <name evidence="8" type="ORF">FWK35_00020643</name>
</gene>
<dbReference type="InterPro" id="IPR006612">
    <property type="entry name" value="THAP_Znf"/>
</dbReference>
<dbReference type="EMBL" id="VUJU01009866">
    <property type="protein sequence ID" value="KAF0717161.1"/>
    <property type="molecule type" value="Genomic_DNA"/>
</dbReference>
<dbReference type="PANTHER" id="PTHR46927">
    <property type="entry name" value="AGAP005574-PA"/>
    <property type="match status" value="1"/>
</dbReference>
<reference evidence="8 9" key="1">
    <citation type="submission" date="2019-08" db="EMBL/GenBank/DDBJ databases">
        <title>Whole genome of Aphis craccivora.</title>
        <authorList>
            <person name="Voronova N.V."/>
            <person name="Shulinski R.S."/>
            <person name="Bandarenka Y.V."/>
            <person name="Zhorov D.G."/>
            <person name="Warner D."/>
        </authorList>
    </citation>
    <scope>NUCLEOTIDE SEQUENCE [LARGE SCALE GENOMIC DNA]</scope>
    <source>
        <strain evidence="8">180601</strain>
        <tissue evidence="8">Whole Body</tissue>
    </source>
</reference>
<feature type="region of interest" description="Disordered" evidence="6">
    <location>
        <begin position="111"/>
        <end position="155"/>
    </location>
</feature>
<keyword evidence="3" id="KW-0862">Zinc</keyword>
<evidence type="ECO:0000259" key="7">
    <source>
        <dbReference type="PROSITE" id="PS50950"/>
    </source>
</evidence>
<dbReference type="PROSITE" id="PS50950">
    <property type="entry name" value="ZF_THAP"/>
    <property type="match status" value="1"/>
</dbReference>
<dbReference type="AlphaFoldDB" id="A0A6G0W0F9"/>
<feature type="compositionally biased region" description="Basic and acidic residues" evidence="6">
    <location>
        <begin position="126"/>
        <end position="155"/>
    </location>
</feature>